<evidence type="ECO:0000313" key="2">
    <source>
        <dbReference type="Proteomes" id="UP000070444"/>
    </source>
</evidence>
<dbReference type="SUPFAM" id="SSF52047">
    <property type="entry name" value="RNI-like"/>
    <property type="match status" value="1"/>
</dbReference>
<protein>
    <recommendedName>
        <fullName evidence="3">RNI-like protein</fullName>
    </recommendedName>
</protein>
<name>A0A137NSQ5_CONC2</name>
<dbReference type="EMBL" id="KQ964814">
    <property type="protein sequence ID" value="KXN65803.1"/>
    <property type="molecule type" value="Genomic_DNA"/>
</dbReference>
<gene>
    <name evidence="1" type="ORF">CONCODRAFT_12508</name>
</gene>
<organism evidence="1 2">
    <name type="scientific">Conidiobolus coronatus (strain ATCC 28846 / CBS 209.66 / NRRL 28638)</name>
    <name type="common">Delacroixia coronata</name>
    <dbReference type="NCBI Taxonomy" id="796925"/>
    <lineage>
        <taxon>Eukaryota</taxon>
        <taxon>Fungi</taxon>
        <taxon>Fungi incertae sedis</taxon>
        <taxon>Zoopagomycota</taxon>
        <taxon>Entomophthoromycotina</taxon>
        <taxon>Entomophthoromycetes</taxon>
        <taxon>Entomophthorales</taxon>
        <taxon>Ancylistaceae</taxon>
        <taxon>Conidiobolus</taxon>
    </lineage>
</organism>
<keyword evidence="2" id="KW-1185">Reference proteome</keyword>
<dbReference type="Proteomes" id="UP000070444">
    <property type="component" value="Unassembled WGS sequence"/>
</dbReference>
<reference evidence="1 2" key="1">
    <citation type="journal article" date="2015" name="Genome Biol. Evol.">
        <title>Phylogenomic analyses indicate that early fungi evolved digesting cell walls of algal ancestors of land plants.</title>
        <authorList>
            <person name="Chang Y."/>
            <person name="Wang S."/>
            <person name="Sekimoto S."/>
            <person name="Aerts A.L."/>
            <person name="Choi C."/>
            <person name="Clum A."/>
            <person name="LaButti K.M."/>
            <person name="Lindquist E.A."/>
            <person name="Yee Ngan C."/>
            <person name="Ohm R.A."/>
            <person name="Salamov A.A."/>
            <person name="Grigoriev I.V."/>
            <person name="Spatafora J.W."/>
            <person name="Berbee M.L."/>
        </authorList>
    </citation>
    <scope>NUCLEOTIDE SEQUENCE [LARGE SCALE GENOMIC DNA]</scope>
    <source>
        <strain evidence="1 2">NRRL 28638</strain>
    </source>
</reference>
<evidence type="ECO:0008006" key="3">
    <source>
        <dbReference type="Google" id="ProtNLM"/>
    </source>
</evidence>
<evidence type="ECO:0000313" key="1">
    <source>
        <dbReference type="EMBL" id="KXN65803.1"/>
    </source>
</evidence>
<dbReference type="InterPro" id="IPR032675">
    <property type="entry name" value="LRR_dom_sf"/>
</dbReference>
<sequence>MKRKRLYKESIQLPQTLIKLSIFDLKLVGNPELFVQTINSHSSLKGFIFNSCDESSFLTPFFTRYPSLESFKYNNRKSKNHQHLIKVFESNPQILILKLDCSLLGSLASHIGLNLSNLKEFELSGSLNFVPDNAYVFSQTIKINKLKLTVRVLTSSLLNSLLQSCSELEEFIYEPGGLFSLKNMSVKVEKPTKIKKLRISKDIFDESSFNSIILNCPYLEDIDIVFPGKWEGYRDIISQRCANLKSLTLYNFIENVCHIEYTSLEFLSRNCSFKNTLTKLTLENFPFGAINSVHLQDYSNLKAIKFQSYHIDYEKNIDEVLSNNDLWPNCLKIPIRENKMYGKTFLKYI</sequence>
<dbReference type="AlphaFoldDB" id="A0A137NSQ5"/>
<accession>A0A137NSQ5</accession>
<proteinExistence type="predicted"/>
<dbReference type="Gene3D" id="3.80.10.10">
    <property type="entry name" value="Ribonuclease Inhibitor"/>
    <property type="match status" value="1"/>
</dbReference>